<organism evidence="2 3">
    <name type="scientific">Acuticoccus mangrovi</name>
    <dbReference type="NCBI Taxonomy" id="2796142"/>
    <lineage>
        <taxon>Bacteria</taxon>
        <taxon>Pseudomonadati</taxon>
        <taxon>Pseudomonadota</taxon>
        <taxon>Alphaproteobacteria</taxon>
        <taxon>Hyphomicrobiales</taxon>
        <taxon>Amorphaceae</taxon>
        <taxon>Acuticoccus</taxon>
    </lineage>
</organism>
<evidence type="ECO:0000313" key="3">
    <source>
        <dbReference type="Proteomes" id="UP000609531"/>
    </source>
</evidence>
<keyword evidence="1" id="KW-0472">Membrane</keyword>
<comment type="caution">
    <text evidence="2">The sequence shown here is derived from an EMBL/GenBank/DDBJ whole genome shotgun (WGS) entry which is preliminary data.</text>
</comment>
<feature type="transmembrane region" description="Helical" evidence="1">
    <location>
        <begin position="63"/>
        <end position="88"/>
    </location>
</feature>
<reference evidence="2" key="1">
    <citation type="submission" date="2020-12" db="EMBL/GenBank/DDBJ databases">
        <title>Bacterial taxonomy.</title>
        <authorList>
            <person name="Pan X."/>
        </authorList>
    </citation>
    <scope>NUCLEOTIDE SEQUENCE</scope>
    <source>
        <strain evidence="2">B2012</strain>
    </source>
</reference>
<evidence type="ECO:0000313" key="2">
    <source>
        <dbReference type="EMBL" id="MBJ3778571.1"/>
    </source>
</evidence>
<dbReference type="Pfam" id="PF10011">
    <property type="entry name" value="DUF2254"/>
    <property type="match status" value="1"/>
</dbReference>
<evidence type="ECO:0000256" key="1">
    <source>
        <dbReference type="SAM" id="Phobius"/>
    </source>
</evidence>
<dbReference type="EMBL" id="JAEKJA010000032">
    <property type="protein sequence ID" value="MBJ3778571.1"/>
    <property type="molecule type" value="Genomic_DNA"/>
</dbReference>
<dbReference type="RefSeq" id="WP_198884477.1">
    <property type="nucleotide sequence ID" value="NZ_JAEKJA010000032.1"/>
</dbReference>
<feature type="transmembrane region" description="Helical" evidence="1">
    <location>
        <begin position="109"/>
        <end position="132"/>
    </location>
</feature>
<dbReference type="AlphaFoldDB" id="A0A934MJR0"/>
<feature type="transmembrane region" description="Helical" evidence="1">
    <location>
        <begin position="138"/>
        <end position="162"/>
    </location>
</feature>
<keyword evidence="1" id="KW-0812">Transmembrane</keyword>
<keyword evidence="3" id="KW-1185">Reference proteome</keyword>
<proteinExistence type="predicted"/>
<name>A0A934MJR0_9HYPH</name>
<dbReference type="InterPro" id="IPR018723">
    <property type="entry name" value="DUF2254_membrane"/>
</dbReference>
<keyword evidence="1" id="KW-1133">Transmembrane helix</keyword>
<sequence length="444" mass="47112">MRQLIVRSLLELRQNYWFIPSLLTLLAILLGLASTAVDARLGSGVLAEIGLMQPIQVEGARAILTTVAGAVLGVAGVAFSITIVAVSFASGNYGPRLIGNFMRDRTNQVVLGVFLATFVYCITVLSTVHGAGEEEVAFVPQISVVVALALTLASIVAMIAYIHHVPESIDIMNLAARIGLELGDTIDQMLDAEAVADREAGADLVPFRRDAPGPNEAAIRAERPGYVLQYDLSQLHALAEEKDVQVVVICAPGRFVVAGEVLLRVRPATRLDAAGTAAFGRCHTLGANRTGVQDVFFEVDQLVEVLGRALSPGVNDPHTAILCLDWLRAGLTPFAARPPSPPLAGTARVLYDRVTFEAMLSHAYSKMRQYVAADRNVTLHALAGLAEIAKAASRESRADAVRHEMTRLAASAGELLAESAARAEVEEALASALAAMDEGRATPA</sequence>
<accession>A0A934MJR0</accession>
<gene>
    <name evidence="2" type="ORF">JCR33_22915</name>
</gene>
<dbReference type="Proteomes" id="UP000609531">
    <property type="component" value="Unassembled WGS sequence"/>
</dbReference>
<protein>
    <submittedName>
        <fullName evidence="2">DUF2254 domain-containing protein</fullName>
    </submittedName>
</protein>